<protein>
    <submittedName>
        <fullName evidence="2">Uncharacterized protein</fullName>
    </submittedName>
</protein>
<name>A0AAW1T7V3_9CHLO</name>
<dbReference type="Proteomes" id="UP001485043">
    <property type="component" value="Unassembled WGS sequence"/>
</dbReference>
<feature type="region of interest" description="Disordered" evidence="1">
    <location>
        <begin position="1"/>
        <end position="29"/>
    </location>
</feature>
<feature type="compositionally biased region" description="Basic and acidic residues" evidence="1">
    <location>
        <begin position="20"/>
        <end position="29"/>
    </location>
</feature>
<organism evidence="2 3">
    <name type="scientific">Apatococcus fuscideae</name>
    <dbReference type="NCBI Taxonomy" id="2026836"/>
    <lineage>
        <taxon>Eukaryota</taxon>
        <taxon>Viridiplantae</taxon>
        <taxon>Chlorophyta</taxon>
        <taxon>core chlorophytes</taxon>
        <taxon>Trebouxiophyceae</taxon>
        <taxon>Chlorellales</taxon>
        <taxon>Chlorellaceae</taxon>
        <taxon>Apatococcus</taxon>
    </lineage>
</organism>
<evidence type="ECO:0000256" key="1">
    <source>
        <dbReference type="SAM" id="MobiDB-lite"/>
    </source>
</evidence>
<evidence type="ECO:0000313" key="2">
    <source>
        <dbReference type="EMBL" id="KAK9864616.1"/>
    </source>
</evidence>
<dbReference type="EMBL" id="JALJOV010000332">
    <property type="protein sequence ID" value="KAK9864616.1"/>
    <property type="molecule type" value="Genomic_DNA"/>
</dbReference>
<gene>
    <name evidence="2" type="ORF">WJX84_001903</name>
</gene>
<dbReference type="AlphaFoldDB" id="A0AAW1T7V3"/>
<evidence type="ECO:0000313" key="3">
    <source>
        <dbReference type="Proteomes" id="UP001485043"/>
    </source>
</evidence>
<feature type="region of interest" description="Disordered" evidence="1">
    <location>
        <begin position="85"/>
        <end position="107"/>
    </location>
</feature>
<accession>A0AAW1T7V3</accession>
<reference evidence="2 3" key="1">
    <citation type="journal article" date="2024" name="Nat. Commun.">
        <title>Phylogenomics reveals the evolutionary origins of lichenization in chlorophyte algae.</title>
        <authorList>
            <person name="Puginier C."/>
            <person name="Libourel C."/>
            <person name="Otte J."/>
            <person name="Skaloud P."/>
            <person name="Haon M."/>
            <person name="Grisel S."/>
            <person name="Petersen M."/>
            <person name="Berrin J.G."/>
            <person name="Delaux P.M."/>
            <person name="Dal Grande F."/>
            <person name="Keller J."/>
        </authorList>
    </citation>
    <scope>NUCLEOTIDE SEQUENCE [LARGE SCALE GENOMIC DNA]</scope>
    <source>
        <strain evidence="2 3">SAG 2523</strain>
    </source>
</reference>
<proteinExistence type="predicted"/>
<keyword evidence="3" id="KW-1185">Reference proteome</keyword>
<sequence length="161" mass="17793">MAPSLAGNTGEKPLTLTGRWKKDSSRSDKMDKGMDLIQLGWALRKGMVMVTALLIEDTPDHFATLVEALGFFKVREQYPWTGEMTHQKRRDMREGQTTGNVTRGKDGSATVEISWDNPHAGSSKDTFTLSADGQELVQTSLITIISPPDSCETKTVYKRAS</sequence>
<comment type="caution">
    <text evidence="2">The sequence shown here is derived from an EMBL/GenBank/DDBJ whole genome shotgun (WGS) entry which is preliminary data.</text>
</comment>